<dbReference type="Pfam" id="PF18588">
    <property type="entry name" value="WcbI"/>
    <property type="match status" value="1"/>
</dbReference>
<dbReference type="EMBL" id="MN739098">
    <property type="protein sequence ID" value="QHS88518.1"/>
    <property type="molecule type" value="Genomic_DNA"/>
</dbReference>
<dbReference type="AlphaFoldDB" id="A0A6C0BAJ4"/>
<evidence type="ECO:0000313" key="2">
    <source>
        <dbReference type="EMBL" id="QHS88518.1"/>
    </source>
</evidence>
<dbReference type="Gene3D" id="3.40.50.12080">
    <property type="match status" value="2"/>
</dbReference>
<proteinExistence type="predicted"/>
<accession>A0A6C0BAJ4</accession>
<organism evidence="2">
    <name type="scientific">viral metagenome</name>
    <dbReference type="NCBI Taxonomy" id="1070528"/>
    <lineage>
        <taxon>unclassified sequences</taxon>
        <taxon>metagenomes</taxon>
        <taxon>organismal metagenomes</taxon>
    </lineage>
</organism>
<protein>
    <recommendedName>
        <fullName evidence="1">Polysaccharide biosynthesis enzyme WcbI domain-containing protein</fullName>
    </recommendedName>
</protein>
<reference evidence="2" key="1">
    <citation type="journal article" date="2020" name="Nature">
        <title>Giant virus diversity and host interactions through global metagenomics.</title>
        <authorList>
            <person name="Schulz F."/>
            <person name="Roux S."/>
            <person name="Paez-Espino D."/>
            <person name="Jungbluth S."/>
            <person name="Walsh D.A."/>
            <person name="Denef V.J."/>
            <person name="McMahon K.D."/>
            <person name="Konstantinidis K.T."/>
            <person name="Eloe-Fadrosh E.A."/>
            <person name="Kyrpides N.C."/>
            <person name="Woyke T."/>
        </authorList>
    </citation>
    <scope>NUCLEOTIDE SEQUENCE</scope>
    <source>
        <strain evidence="2">GVMAG-M-3300010158-55</strain>
    </source>
</reference>
<name>A0A6C0BAJ4_9ZZZZ</name>
<dbReference type="InterPro" id="IPR041307">
    <property type="entry name" value="WcbI"/>
</dbReference>
<sequence>MGSIYIKISRTYMKKLVILANCQGGSVAFMLQKYYSDLYDVKCISNYEYIQKKLDLPDDIKDADIFLYQNYSNTDEKYNLKNILDHKLKKECIKLSFPTLHSCHLIFCYDINAPTNYKTITTENPHREFFYEISPIIHITNKSNTIHEIIESSKEDNFISEETILYHYNRTFEFLENKCLSSDIPEIYEFIKNNFTEIRLWHNPNHPTGILLNELIKLIFSKLELDYIENEENINILNNMLSDWVMPIFPCVSNYYNFKFDIKCSSWYHKNIVDYDTYLETYIEHLYNKTIFYE</sequence>
<evidence type="ECO:0000259" key="1">
    <source>
        <dbReference type="Pfam" id="PF18588"/>
    </source>
</evidence>
<feature type="domain" description="Polysaccharide biosynthesis enzyme WcbI" evidence="1">
    <location>
        <begin position="16"/>
        <end position="225"/>
    </location>
</feature>